<dbReference type="EMBL" id="CP074694">
    <property type="protein sequence ID" value="QVL31851.1"/>
    <property type="molecule type" value="Genomic_DNA"/>
</dbReference>
<dbReference type="RefSeq" id="WP_213496227.1">
    <property type="nucleotide sequence ID" value="NZ_CP074694.1"/>
</dbReference>
<dbReference type="AlphaFoldDB" id="A0A8E6B638"/>
<dbReference type="KEGG" id="tsph:KIH39_23940"/>
<keyword evidence="2" id="KW-1185">Reference proteome</keyword>
<protein>
    <submittedName>
        <fullName evidence="1">Uncharacterized protein</fullName>
    </submittedName>
</protein>
<dbReference type="Proteomes" id="UP000676194">
    <property type="component" value="Chromosome"/>
</dbReference>
<sequence length="167" mass="16167">MYSMILMMTMGSTPAAVDCHPSTGCATPVVASYAPACAPAPKKCGLFGGGGGLFAGLGHKKSHCEAPCAPACAPAPCAPAPVVMMAAPCAPAPVCDPCAKPAKKCGLFGGGLFSGGLCKKKSSCEVYAPAPCGAPVYGVASSPCAGAMTTVPPTVIAPAPAPVAMPK</sequence>
<evidence type="ECO:0000313" key="1">
    <source>
        <dbReference type="EMBL" id="QVL31851.1"/>
    </source>
</evidence>
<organism evidence="1 2">
    <name type="scientific">Telmatocola sphagniphila</name>
    <dbReference type="NCBI Taxonomy" id="1123043"/>
    <lineage>
        <taxon>Bacteria</taxon>
        <taxon>Pseudomonadati</taxon>
        <taxon>Planctomycetota</taxon>
        <taxon>Planctomycetia</taxon>
        <taxon>Gemmatales</taxon>
        <taxon>Gemmataceae</taxon>
    </lineage>
</organism>
<gene>
    <name evidence="1" type="ORF">KIH39_23940</name>
</gene>
<evidence type="ECO:0000313" key="2">
    <source>
        <dbReference type="Proteomes" id="UP000676194"/>
    </source>
</evidence>
<proteinExistence type="predicted"/>
<reference evidence="1" key="1">
    <citation type="submission" date="2021-05" db="EMBL/GenBank/DDBJ databases">
        <title>Complete genome sequence of the cellulolytic planctomycete Telmatocola sphagniphila SP2T and characterization of the first cellulase from planctomycetes.</title>
        <authorList>
            <person name="Rakitin A.L."/>
            <person name="Beletsky A.V."/>
            <person name="Naumoff D.G."/>
            <person name="Kulichevskaya I.S."/>
            <person name="Mardanov A.V."/>
            <person name="Ravin N.V."/>
            <person name="Dedysh S.N."/>
        </authorList>
    </citation>
    <scope>NUCLEOTIDE SEQUENCE</scope>
    <source>
        <strain evidence="1">SP2T</strain>
    </source>
</reference>
<name>A0A8E6B638_9BACT</name>
<accession>A0A8E6B638</accession>